<protein>
    <submittedName>
        <fullName evidence="1">Uncharacterized protein</fullName>
    </submittedName>
</protein>
<evidence type="ECO:0000313" key="2">
    <source>
        <dbReference type="Proteomes" id="UP000768646"/>
    </source>
</evidence>
<dbReference type="Proteomes" id="UP000768646">
    <property type="component" value="Unassembled WGS sequence"/>
</dbReference>
<sequence length="392" mass="45766">MQFQKILTVLIILSLKRILITVKCEIQEELQYKNSYTNNWAVLISTSRFWFNYRIFHMANALGIYRTIKRLGIPDSQIILMLSDDIACNSRNAFPGTVFHNADRALDLYGEDIEVDYRGYEVTVENFIRLLTVNPFVGRVSPDTPRSKQLLTDEQSNVFIYMTGHGGDNFLKFQDSEEICSHDIADAFQQMWEKKRYHEILFMIDTCQANTMYSKFYSPNILAIGSSELNESSYSHHSDHDIGVSLIDRFTYYTLDFLEKNVNITSNHTFKDLFDSYDKELIQSTPGIKTDLFRRNISDVKITDFLGNVRNVEINQKDQKLKLEEHSIRMTESYHYSKTKPDSTIYSNKKKEAHFSKPDKAVRLESLKNTTKYKTIGLMIFCISIWILIRKI</sequence>
<proteinExistence type="predicted"/>
<reference evidence="1 2" key="1">
    <citation type="journal article" date="2021" name="Commun. Biol.">
        <title>Genomic insights into the host specific adaptation of the Pneumocystis genus.</title>
        <authorList>
            <person name="Cisse O.H."/>
            <person name="Ma L."/>
            <person name="Dekker J.P."/>
            <person name="Khil P.P."/>
            <person name="Youn J.-H."/>
            <person name="Brenchley J.M."/>
            <person name="Blair R."/>
            <person name="Pahar B."/>
            <person name="Chabe M."/>
            <person name="Van Rompay K.K.A."/>
            <person name="Keesler R."/>
            <person name="Sukura A."/>
            <person name="Hirsch V."/>
            <person name="Kutty G."/>
            <person name="Liu Y."/>
            <person name="Peng L."/>
            <person name="Chen J."/>
            <person name="Song J."/>
            <person name="Weissenbacher-Lang C."/>
            <person name="Xu J."/>
            <person name="Upham N.S."/>
            <person name="Stajich J.E."/>
            <person name="Cuomo C.A."/>
            <person name="Cushion M.T."/>
            <person name="Kovacs J.A."/>
        </authorList>
    </citation>
    <scope>NUCLEOTIDE SEQUENCE [LARGE SCALE GENOMIC DNA]</scope>
    <source>
        <strain evidence="1 2">RABM</strain>
    </source>
</reference>
<dbReference type="EMBL" id="JABTEG010000003">
    <property type="protein sequence ID" value="KAG4305452.1"/>
    <property type="molecule type" value="Genomic_DNA"/>
</dbReference>
<name>A0ACB7CEE9_9ASCO</name>
<gene>
    <name evidence="1" type="ORF">PORY_001008</name>
</gene>
<comment type="caution">
    <text evidence="1">The sequence shown here is derived from an EMBL/GenBank/DDBJ whole genome shotgun (WGS) entry which is preliminary data.</text>
</comment>
<organism evidence="1 2">
    <name type="scientific">Pneumocystis oryctolagi</name>
    <dbReference type="NCBI Taxonomy" id="42067"/>
    <lineage>
        <taxon>Eukaryota</taxon>
        <taxon>Fungi</taxon>
        <taxon>Dikarya</taxon>
        <taxon>Ascomycota</taxon>
        <taxon>Taphrinomycotina</taxon>
        <taxon>Pneumocystomycetes</taxon>
        <taxon>Pneumocystaceae</taxon>
        <taxon>Pneumocystis</taxon>
    </lineage>
</organism>
<evidence type="ECO:0000313" key="1">
    <source>
        <dbReference type="EMBL" id="KAG4305452.1"/>
    </source>
</evidence>
<accession>A0ACB7CEE9</accession>
<keyword evidence="2" id="KW-1185">Reference proteome</keyword>